<dbReference type="Proteomes" id="UP001184150">
    <property type="component" value="Unassembled WGS sequence"/>
</dbReference>
<keyword evidence="3" id="KW-1185">Reference proteome</keyword>
<accession>A0ABU1MS47</accession>
<evidence type="ECO:0000313" key="3">
    <source>
        <dbReference type="Proteomes" id="UP001184150"/>
    </source>
</evidence>
<keyword evidence="1" id="KW-0472">Membrane</keyword>
<organism evidence="2 3">
    <name type="scientific">Novosphingobium capsulatum</name>
    <dbReference type="NCBI Taxonomy" id="13688"/>
    <lineage>
        <taxon>Bacteria</taxon>
        <taxon>Pseudomonadati</taxon>
        <taxon>Pseudomonadota</taxon>
        <taxon>Alphaproteobacteria</taxon>
        <taxon>Sphingomonadales</taxon>
        <taxon>Sphingomonadaceae</taxon>
        <taxon>Novosphingobium</taxon>
    </lineage>
</organism>
<feature type="transmembrane region" description="Helical" evidence="1">
    <location>
        <begin position="154"/>
        <end position="173"/>
    </location>
</feature>
<feature type="transmembrane region" description="Helical" evidence="1">
    <location>
        <begin position="111"/>
        <end position="133"/>
    </location>
</feature>
<sequence>MMMAFSRALMTLACQCLGEARREWAQAMLEEFDIAAEDGRGLSFATGCLIGALRQMPMAQEGRFVLTNYTLAIAVMVPIAAMEISAALLGLPHLFGGKGGPGAGMAVAQKLIIGGAYRVVAPSLSLLLLLSGGGQLRLAWLMLERDWRRATSTGVANLAAITTLILFMGCMFLDVSQAITLAVVLGIELGLIAGLCRWHEDLSLPPS</sequence>
<evidence type="ECO:0000256" key="1">
    <source>
        <dbReference type="SAM" id="Phobius"/>
    </source>
</evidence>
<reference evidence="2 3" key="1">
    <citation type="submission" date="2023-07" db="EMBL/GenBank/DDBJ databases">
        <title>Sorghum-associated microbial communities from plants grown in Nebraska, USA.</title>
        <authorList>
            <person name="Schachtman D."/>
        </authorList>
    </citation>
    <scope>NUCLEOTIDE SEQUENCE [LARGE SCALE GENOMIC DNA]</scope>
    <source>
        <strain evidence="2 3">DS1027</strain>
    </source>
</reference>
<feature type="transmembrane region" description="Helical" evidence="1">
    <location>
        <begin position="69"/>
        <end position="91"/>
    </location>
</feature>
<feature type="transmembrane region" description="Helical" evidence="1">
    <location>
        <begin position="179"/>
        <end position="198"/>
    </location>
</feature>
<protein>
    <recommendedName>
        <fullName evidence="4">Chromate transporter</fullName>
    </recommendedName>
</protein>
<evidence type="ECO:0000313" key="2">
    <source>
        <dbReference type="EMBL" id="MDR6513175.1"/>
    </source>
</evidence>
<dbReference type="EMBL" id="JAVDRD010000016">
    <property type="protein sequence ID" value="MDR6513175.1"/>
    <property type="molecule type" value="Genomic_DNA"/>
</dbReference>
<name>A0ABU1MS47_9SPHN</name>
<evidence type="ECO:0008006" key="4">
    <source>
        <dbReference type="Google" id="ProtNLM"/>
    </source>
</evidence>
<keyword evidence="1" id="KW-0812">Transmembrane</keyword>
<keyword evidence="1" id="KW-1133">Transmembrane helix</keyword>
<proteinExistence type="predicted"/>
<comment type="caution">
    <text evidence="2">The sequence shown here is derived from an EMBL/GenBank/DDBJ whole genome shotgun (WGS) entry which is preliminary data.</text>
</comment>
<gene>
    <name evidence="2" type="ORF">J2792_004067</name>
</gene>